<evidence type="ECO:0000256" key="2">
    <source>
        <dbReference type="ARBA" id="ARBA00022692"/>
    </source>
</evidence>
<reference evidence="7 8" key="2">
    <citation type="submission" date="2018-11" db="EMBL/GenBank/DDBJ databases">
        <authorList>
            <consortium name="Pathogen Informatics"/>
        </authorList>
    </citation>
    <scope>NUCLEOTIDE SEQUENCE [LARGE SCALE GENOMIC DNA]</scope>
</reference>
<dbReference type="PANTHER" id="PTHR11814">
    <property type="entry name" value="SULFATE TRANSPORTER"/>
    <property type="match status" value="1"/>
</dbReference>
<feature type="transmembrane region" description="Helical" evidence="5">
    <location>
        <begin position="143"/>
        <end position="162"/>
    </location>
</feature>
<dbReference type="GO" id="GO:0016020">
    <property type="term" value="C:membrane"/>
    <property type="evidence" value="ECO:0007669"/>
    <property type="project" value="UniProtKB-SubCell"/>
</dbReference>
<feature type="domain" description="STAS" evidence="6">
    <location>
        <begin position="453"/>
        <end position="596"/>
    </location>
</feature>
<reference evidence="9" key="1">
    <citation type="submission" date="2016-04" db="UniProtKB">
        <authorList>
            <consortium name="WormBaseParasite"/>
        </authorList>
    </citation>
    <scope>IDENTIFICATION</scope>
</reference>
<dbReference type="OMA" id="FSITCLM"/>
<dbReference type="AlphaFoldDB" id="A0A158R015"/>
<feature type="transmembrane region" description="Helical" evidence="5">
    <location>
        <begin position="174"/>
        <end position="197"/>
    </location>
</feature>
<feature type="transmembrane region" description="Helical" evidence="5">
    <location>
        <begin position="291"/>
        <end position="309"/>
    </location>
</feature>
<dbReference type="InterPro" id="IPR011547">
    <property type="entry name" value="SLC26A/SulP_dom"/>
</dbReference>
<dbReference type="InterPro" id="IPR002645">
    <property type="entry name" value="STAS_dom"/>
</dbReference>
<dbReference type="Proteomes" id="UP000271162">
    <property type="component" value="Unassembled WGS sequence"/>
</dbReference>
<keyword evidence="4 5" id="KW-0472">Membrane</keyword>
<sequence length="616" mass="67712">MSRDIPCCGSGFAAENGCGKEFDKTNGFVPPEPPKFRDTKRKIAKSCKNKFLTRKGLLSILYTHLPVTKWLPNYKRENLVPDVAAGITLAIYNVPQSMAYSVLATLPPVYGLYAAFFPPLFYFLLGSSNHVSIGVTDLSPIDVVVLLGFLTGVIQLLMWLLHLSFLSTYLSDSAVSGLTFGAALHAFIAQFSGLLGIKPRRPQGGFLKIVWLIVITIISAVLHLHEEFSVKVVGEIPLGLPAPQLPRFEWVLIRDLLVPAASIAVVAYAVTVSMGKLFARKHKYQIDTDQEMLAVGLAGSISSFFSVFPTSTSLSRTLVNEGAGARTQISGFVASWVILGVILVLAPLLGDLPMCVLNSIVVVALWSLISKVTEVRDLWRFSKTDVIVYVVTAIITICWDIIQGLVCGMVVAMFLVVVQTQRPSISLLGEVGGRNEYRAANSYSRAKRTPVPVIRFDSPVIFTNIDQLKTCVRKVVKNELGNSKDKGEDEHAMEPHPKAVILDSRAWSYTDAMGQTVSLREEMSPSDTVESACSTLIPPDSHGKYKLNEELRSDHILLILANLKSSIRLQYAHAGLYQIFREDQFCPTINDALSVAQRLNSAVFIRVDKDENVVVL</sequence>
<evidence type="ECO:0000313" key="8">
    <source>
        <dbReference type="Proteomes" id="UP000271162"/>
    </source>
</evidence>
<feature type="transmembrane region" description="Helical" evidence="5">
    <location>
        <begin position="79"/>
        <end position="98"/>
    </location>
</feature>
<protein>
    <submittedName>
        <fullName evidence="9">Anion transporter SULP-2 (inferred by orthology to a C. elegans protein)</fullName>
    </submittedName>
</protein>
<gene>
    <name evidence="7" type="ORF">NBR_LOCUS11045</name>
</gene>
<keyword evidence="3 5" id="KW-1133">Transmembrane helix</keyword>
<feature type="transmembrane region" description="Helical" evidence="5">
    <location>
        <begin position="110"/>
        <end position="131"/>
    </location>
</feature>
<feature type="transmembrane region" description="Helical" evidence="5">
    <location>
        <begin position="209"/>
        <end position="225"/>
    </location>
</feature>
<dbReference type="Pfam" id="PF00916">
    <property type="entry name" value="Sulfate_transp"/>
    <property type="match status" value="2"/>
</dbReference>
<evidence type="ECO:0000256" key="3">
    <source>
        <dbReference type="ARBA" id="ARBA00022989"/>
    </source>
</evidence>
<feature type="transmembrane region" description="Helical" evidence="5">
    <location>
        <begin position="256"/>
        <end position="279"/>
    </location>
</feature>
<dbReference type="Gene3D" id="3.30.750.24">
    <property type="entry name" value="STAS domain"/>
    <property type="match status" value="1"/>
</dbReference>
<evidence type="ECO:0000256" key="4">
    <source>
        <dbReference type="ARBA" id="ARBA00023136"/>
    </source>
</evidence>
<dbReference type="EMBL" id="UYSL01020443">
    <property type="protein sequence ID" value="VDL74634.1"/>
    <property type="molecule type" value="Genomic_DNA"/>
</dbReference>
<dbReference type="PROSITE" id="PS50801">
    <property type="entry name" value="STAS"/>
    <property type="match status" value="1"/>
</dbReference>
<dbReference type="STRING" id="27835.A0A158R015"/>
<dbReference type="WBParaSite" id="NBR_0001104401-mRNA-1">
    <property type="protein sequence ID" value="NBR_0001104401-mRNA-1"/>
    <property type="gene ID" value="NBR_0001104401"/>
</dbReference>
<evidence type="ECO:0000256" key="5">
    <source>
        <dbReference type="SAM" id="Phobius"/>
    </source>
</evidence>
<keyword evidence="8" id="KW-1185">Reference proteome</keyword>
<dbReference type="InterPro" id="IPR036513">
    <property type="entry name" value="STAS_dom_sf"/>
</dbReference>
<comment type="subcellular location">
    <subcellularLocation>
        <location evidence="1">Membrane</location>
        <topology evidence="1">Multi-pass membrane protein</topology>
    </subcellularLocation>
</comment>
<organism evidence="9">
    <name type="scientific">Nippostrongylus brasiliensis</name>
    <name type="common">Rat hookworm</name>
    <dbReference type="NCBI Taxonomy" id="27835"/>
    <lineage>
        <taxon>Eukaryota</taxon>
        <taxon>Metazoa</taxon>
        <taxon>Ecdysozoa</taxon>
        <taxon>Nematoda</taxon>
        <taxon>Chromadorea</taxon>
        <taxon>Rhabditida</taxon>
        <taxon>Rhabditina</taxon>
        <taxon>Rhabditomorpha</taxon>
        <taxon>Strongyloidea</taxon>
        <taxon>Heligmosomidae</taxon>
        <taxon>Nippostrongylus</taxon>
    </lineage>
</organism>
<accession>A0A158R015</accession>
<dbReference type="InterPro" id="IPR001902">
    <property type="entry name" value="SLC26A/SulP_fam"/>
</dbReference>
<evidence type="ECO:0000256" key="1">
    <source>
        <dbReference type="ARBA" id="ARBA00004141"/>
    </source>
</evidence>
<dbReference type="CDD" id="cd07042">
    <property type="entry name" value="STAS_SulP_like_sulfate_transporter"/>
    <property type="match status" value="1"/>
</dbReference>
<evidence type="ECO:0000313" key="9">
    <source>
        <dbReference type="WBParaSite" id="NBR_0001104401-mRNA-1"/>
    </source>
</evidence>
<keyword evidence="2 5" id="KW-0812">Transmembrane</keyword>
<feature type="transmembrane region" description="Helical" evidence="5">
    <location>
        <begin position="386"/>
        <end position="418"/>
    </location>
</feature>
<proteinExistence type="predicted"/>
<dbReference type="GO" id="GO:0055085">
    <property type="term" value="P:transmembrane transport"/>
    <property type="evidence" value="ECO:0007669"/>
    <property type="project" value="InterPro"/>
</dbReference>
<evidence type="ECO:0000313" key="7">
    <source>
        <dbReference type="EMBL" id="VDL74634.1"/>
    </source>
</evidence>
<feature type="transmembrane region" description="Helical" evidence="5">
    <location>
        <begin position="329"/>
        <end position="349"/>
    </location>
</feature>
<name>A0A158R015_NIPBR</name>
<evidence type="ECO:0000259" key="6">
    <source>
        <dbReference type="PROSITE" id="PS50801"/>
    </source>
</evidence>